<comment type="caution">
    <text evidence="3">The sequence shown here is derived from an EMBL/GenBank/DDBJ whole genome shotgun (WGS) entry which is preliminary data.</text>
</comment>
<protein>
    <submittedName>
        <fullName evidence="3">Uncharacterized protein</fullName>
    </submittedName>
</protein>
<reference evidence="4 6" key="2">
    <citation type="submission" date="2017-05" db="EMBL/GenBank/DDBJ databases">
        <title>The Genome Sequence of Enterococcus faecium 2D5_DIV0622.</title>
        <authorList>
            <consortium name="The Broad Institute Genomics Platform"/>
            <consortium name="The Broad Institute Genomic Center for Infectious Diseases"/>
            <person name="Earl A."/>
            <person name="Manson A."/>
            <person name="Schwartman J."/>
            <person name="Gilmore M."/>
            <person name="Abouelleil A."/>
            <person name="Cao P."/>
            <person name="Chapman S."/>
            <person name="Cusick C."/>
            <person name="Shea T."/>
            <person name="Young S."/>
            <person name="Neafsey D."/>
            <person name="Nusbaum C."/>
            <person name="Birren B."/>
        </authorList>
    </citation>
    <scope>NUCLEOTIDE SEQUENCE [LARGE SCALE GENOMIC DNA]</scope>
    <source>
        <strain evidence="4 6">2D5_DIV0622</strain>
    </source>
</reference>
<reference evidence="3" key="3">
    <citation type="journal article" date="2018" name="BMC Genomics">
        <title>Whole genome sequencing and function prediction of 133 gut anaerobes isolated from chicken caecum in pure cultures.</title>
        <authorList>
            <person name="Medvecky M."/>
            <person name="Cejkova D."/>
            <person name="Polansky O."/>
            <person name="Karasova D."/>
            <person name="Kubasova T."/>
            <person name="Cizek A."/>
            <person name="Rychlik I."/>
        </authorList>
    </citation>
    <scope>NUCLEOTIDE SEQUENCE</scope>
    <source>
        <strain evidence="3">An144</strain>
    </source>
</reference>
<reference evidence="5" key="1">
    <citation type="submission" date="2017-04" db="EMBL/GenBank/DDBJ databases">
        <title>Function of individual gut microbiota members based on whole genome sequencing of pure cultures obtained from chicken caecum.</title>
        <authorList>
            <person name="Medvecky M."/>
            <person name="Cejkova D."/>
            <person name="Polansky O."/>
            <person name="Karasova D."/>
            <person name="Kubasova T."/>
            <person name="Cizek A."/>
            <person name="Rychlik I."/>
        </authorList>
    </citation>
    <scope>NUCLEOTIDE SEQUENCE [LARGE SCALE GENOMIC DNA]</scope>
    <source>
        <strain evidence="5">An144</strain>
    </source>
</reference>
<keyword evidence="1" id="KW-0472">Membrane</keyword>
<evidence type="ECO:0000256" key="1">
    <source>
        <dbReference type="SAM" id="Phobius"/>
    </source>
</evidence>
<dbReference type="Proteomes" id="UP001290582">
    <property type="component" value="Unassembled WGS sequence"/>
</dbReference>
<evidence type="ECO:0000313" key="6">
    <source>
        <dbReference type="Proteomes" id="UP000196503"/>
    </source>
</evidence>
<dbReference type="AlphaFoldDB" id="A0A0H2Q2N7"/>
<dbReference type="EMBL" id="JAXOGL010000002">
    <property type="protein sequence ID" value="MDZ5597090.1"/>
    <property type="molecule type" value="Genomic_DNA"/>
</dbReference>
<gene>
    <name evidence="4" type="ORF">A5869_000212</name>
    <name evidence="3" type="ORF">B5E88_08375</name>
    <name evidence="2" type="ORF">U1294_02460</name>
</gene>
<evidence type="ECO:0000313" key="4">
    <source>
        <dbReference type="EMBL" id="OUZ18571.1"/>
    </source>
</evidence>
<keyword evidence="1" id="KW-0812">Transmembrane</keyword>
<feature type="transmembrane region" description="Helical" evidence="1">
    <location>
        <begin position="39"/>
        <end position="62"/>
    </location>
</feature>
<name>A0A0H2Q2N7_9ENTE</name>
<evidence type="ECO:0000313" key="2">
    <source>
        <dbReference type="EMBL" id="MDZ5597090.1"/>
    </source>
</evidence>
<organism evidence="3 5">
    <name type="scientific">Enterococcus cecorum</name>
    <dbReference type="NCBI Taxonomy" id="44008"/>
    <lineage>
        <taxon>Bacteria</taxon>
        <taxon>Bacillati</taxon>
        <taxon>Bacillota</taxon>
        <taxon>Bacilli</taxon>
        <taxon>Lactobacillales</taxon>
        <taxon>Enterococcaceae</taxon>
        <taxon>Enterococcus</taxon>
    </lineage>
</organism>
<dbReference type="Proteomes" id="UP000196074">
    <property type="component" value="Unassembled WGS sequence"/>
</dbReference>
<accession>A0A0H2Q2N7</accession>
<dbReference type="EMBL" id="NFLC01000015">
    <property type="protein sequence ID" value="OUQ09897.1"/>
    <property type="molecule type" value="Genomic_DNA"/>
</dbReference>
<dbReference type="Proteomes" id="UP000196503">
    <property type="component" value="Unassembled WGS sequence"/>
</dbReference>
<proteinExistence type="predicted"/>
<dbReference type="GeneID" id="60872320"/>
<sequence>MKSASKAAFLFACVLTFLHILLFINRDYIQAYFMMHHGIAIFLQLRLLFKILCLVGVIILGVPQVRKKPNLWFPYTGLFLLNLILS</sequence>
<dbReference type="RefSeq" id="WP_016251062.1">
    <property type="nucleotide sequence ID" value="NZ_AP035890.1"/>
</dbReference>
<dbReference type="EMBL" id="NIBL01000001">
    <property type="protein sequence ID" value="OUZ18571.1"/>
    <property type="molecule type" value="Genomic_DNA"/>
</dbReference>
<keyword evidence="1" id="KW-1133">Transmembrane helix</keyword>
<evidence type="ECO:0000313" key="5">
    <source>
        <dbReference type="Proteomes" id="UP000196074"/>
    </source>
</evidence>
<evidence type="ECO:0000313" key="3">
    <source>
        <dbReference type="EMBL" id="OUQ09897.1"/>
    </source>
</evidence>
<reference evidence="2" key="4">
    <citation type="submission" date="2023-12" db="EMBL/GenBank/DDBJ databases">
        <title>Molecular genomic analyses of Enterococcus cecorum from sepsis oubreaks in broilers.</title>
        <authorList>
            <person name="Rhoads D."/>
            <person name="Alrubaye A."/>
        </authorList>
    </citation>
    <scope>NUCLEOTIDE SEQUENCE</scope>
    <source>
        <strain evidence="2">1755</strain>
    </source>
</reference>